<dbReference type="InterPro" id="IPR036291">
    <property type="entry name" value="NAD(P)-bd_dom_sf"/>
</dbReference>
<dbReference type="InterPro" id="IPR016040">
    <property type="entry name" value="NAD(P)-bd_dom"/>
</dbReference>
<dbReference type="PANTHER" id="PTHR43162">
    <property type="match status" value="1"/>
</dbReference>
<sequence>MTILVTGGRGKIARAVHAGLVAAGRTVRVASREPADLPGAITLNTAHPVSLANALDGISQVFLYSDPSTAALFVEAAENAGVKQVVLLSSMASQASNDDAAADPHGEAERVITDGAYATTRLQPGTFMSNAIYWSYQVRATGQIRLPYLDAEEAPIHELDIADVALKVLLDGPGGSHDGRAYPLTGPESMTRRHQIELITEVTGVPIEAVDLTPEQAFVEMANTMRNPAQLASLMAYWASRVGSPHPLEPNVELLTGTPARTFVSWLRDNPGVYSN</sequence>
<dbReference type="Gene3D" id="3.90.25.10">
    <property type="entry name" value="UDP-galactose 4-epimerase, domain 1"/>
    <property type="match status" value="1"/>
</dbReference>
<organism evidence="2 3">
    <name type="scientific">Kribbella koreensis</name>
    <dbReference type="NCBI Taxonomy" id="57909"/>
    <lineage>
        <taxon>Bacteria</taxon>
        <taxon>Bacillati</taxon>
        <taxon>Actinomycetota</taxon>
        <taxon>Actinomycetes</taxon>
        <taxon>Propionibacteriales</taxon>
        <taxon>Kribbellaceae</taxon>
        <taxon>Kribbella</taxon>
    </lineage>
</organism>
<proteinExistence type="predicted"/>
<dbReference type="RefSeq" id="WP_343980087.1">
    <property type="nucleotide sequence ID" value="NZ_BAAAHK010000019.1"/>
</dbReference>
<dbReference type="Proteomes" id="UP001500542">
    <property type="component" value="Unassembled WGS sequence"/>
</dbReference>
<dbReference type="Gene3D" id="3.40.50.720">
    <property type="entry name" value="NAD(P)-binding Rossmann-like Domain"/>
    <property type="match status" value="1"/>
</dbReference>
<dbReference type="EMBL" id="BAAAHK010000019">
    <property type="protein sequence ID" value="GAA0957595.1"/>
    <property type="molecule type" value="Genomic_DNA"/>
</dbReference>
<protein>
    <submittedName>
        <fullName evidence="2">NAD(P)H-binding protein</fullName>
    </submittedName>
</protein>
<keyword evidence="3" id="KW-1185">Reference proteome</keyword>
<accession>A0ABP4C1C0</accession>
<evidence type="ECO:0000259" key="1">
    <source>
        <dbReference type="Pfam" id="PF13460"/>
    </source>
</evidence>
<evidence type="ECO:0000313" key="3">
    <source>
        <dbReference type="Proteomes" id="UP001500542"/>
    </source>
</evidence>
<reference evidence="3" key="1">
    <citation type="journal article" date="2019" name="Int. J. Syst. Evol. Microbiol.">
        <title>The Global Catalogue of Microorganisms (GCM) 10K type strain sequencing project: providing services to taxonomists for standard genome sequencing and annotation.</title>
        <authorList>
            <consortium name="The Broad Institute Genomics Platform"/>
            <consortium name="The Broad Institute Genome Sequencing Center for Infectious Disease"/>
            <person name="Wu L."/>
            <person name="Ma J."/>
        </authorList>
    </citation>
    <scope>NUCLEOTIDE SEQUENCE [LARGE SCALE GENOMIC DNA]</scope>
    <source>
        <strain evidence="3">JCM 10977</strain>
    </source>
</reference>
<gene>
    <name evidence="2" type="ORF">GCM10009554_68560</name>
</gene>
<name>A0ABP4C1C0_9ACTN</name>
<dbReference type="SUPFAM" id="SSF51735">
    <property type="entry name" value="NAD(P)-binding Rossmann-fold domains"/>
    <property type="match status" value="1"/>
</dbReference>
<feature type="domain" description="NAD(P)-binding" evidence="1">
    <location>
        <begin position="7"/>
        <end position="170"/>
    </location>
</feature>
<comment type="caution">
    <text evidence="2">The sequence shown here is derived from an EMBL/GenBank/DDBJ whole genome shotgun (WGS) entry which is preliminary data.</text>
</comment>
<dbReference type="PANTHER" id="PTHR43162:SF1">
    <property type="entry name" value="PRESTALK A DIFFERENTIATION PROTEIN A"/>
    <property type="match status" value="1"/>
</dbReference>
<dbReference type="Pfam" id="PF13460">
    <property type="entry name" value="NAD_binding_10"/>
    <property type="match status" value="1"/>
</dbReference>
<evidence type="ECO:0000313" key="2">
    <source>
        <dbReference type="EMBL" id="GAA0957595.1"/>
    </source>
</evidence>
<dbReference type="InterPro" id="IPR051604">
    <property type="entry name" value="Ergot_Alk_Oxidoreductase"/>
</dbReference>